<comment type="subcellular location">
    <subcellularLocation>
        <location evidence="1">Nucleus</location>
    </subcellularLocation>
</comment>
<dbReference type="CDD" id="cd00067">
    <property type="entry name" value="GAL4"/>
    <property type="match status" value="1"/>
</dbReference>
<evidence type="ECO:0000256" key="6">
    <source>
        <dbReference type="ARBA" id="ARBA00023163"/>
    </source>
</evidence>
<protein>
    <recommendedName>
        <fullName evidence="9">Zn(2)-C6 fungal-type domain-containing protein</fullName>
    </recommendedName>
</protein>
<dbReference type="GO" id="GO:0008270">
    <property type="term" value="F:zinc ion binding"/>
    <property type="evidence" value="ECO:0007669"/>
    <property type="project" value="InterPro"/>
</dbReference>
<evidence type="ECO:0000259" key="9">
    <source>
        <dbReference type="PROSITE" id="PS50048"/>
    </source>
</evidence>
<evidence type="ECO:0000256" key="4">
    <source>
        <dbReference type="ARBA" id="ARBA00023015"/>
    </source>
</evidence>
<feature type="compositionally biased region" description="Polar residues" evidence="8">
    <location>
        <begin position="108"/>
        <end position="153"/>
    </location>
</feature>
<gene>
    <name evidence="10" type="ORF">RclHR1_18110003</name>
</gene>
<comment type="caution">
    <text evidence="10">The sequence shown here is derived from an EMBL/GenBank/DDBJ whole genome shotgun (WGS) entry which is preliminary data.</text>
</comment>
<keyword evidence="2" id="KW-0479">Metal-binding</keyword>
<organism evidence="10 11">
    <name type="scientific">Rhizophagus clarus</name>
    <dbReference type="NCBI Taxonomy" id="94130"/>
    <lineage>
        <taxon>Eukaryota</taxon>
        <taxon>Fungi</taxon>
        <taxon>Fungi incertae sedis</taxon>
        <taxon>Mucoromycota</taxon>
        <taxon>Glomeromycotina</taxon>
        <taxon>Glomeromycetes</taxon>
        <taxon>Glomerales</taxon>
        <taxon>Glomeraceae</taxon>
        <taxon>Rhizophagus</taxon>
    </lineage>
</organism>
<keyword evidence="11" id="KW-1185">Reference proteome</keyword>
<proteinExistence type="predicted"/>
<evidence type="ECO:0000313" key="11">
    <source>
        <dbReference type="Proteomes" id="UP000247702"/>
    </source>
</evidence>
<dbReference type="PANTHER" id="PTHR31313">
    <property type="entry name" value="TY1 ENHANCER ACTIVATOR"/>
    <property type="match status" value="1"/>
</dbReference>
<dbReference type="EMBL" id="BEXD01000904">
    <property type="protein sequence ID" value="GBB91028.1"/>
    <property type="molecule type" value="Genomic_DNA"/>
</dbReference>
<dbReference type="STRING" id="94130.A0A2Z6REW8"/>
<dbReference type="CDD" id="cd12148">
    <property type="entry name" value="fungal_TF_MHR"/>
    <property type="match status" value="1"/>
</dbReference>
<dbReference type="InterPro" id="IPR036864">
    <property type="entry name" value="Zn2-C6_fun-type_DNA-bd_sf"/>
</dbReference>
<reference evidence="10 11" key="1">
    <citation type="submission" date="2017-11" db="EMBL/GenBank/DDBJ databases">
        <title>The genome of Rhizophagus clarus HR1 reveals common genetic basis of auxotrophy among arbuscular mycorrhizal fungi.</title>
        <authorList>
            <person name="Kobayashi Y."/>
        </authorList>
    </citation>
    <scope>NUCLEOTIDE SEQUENCE [LARGE SCALE GENOMIC DNA]</scope>
    <source>
        <strain evidence="10 11">HR1</strain>
    </source>
</reference>
<keyword evidence="5" id="KW-0238">DNA-binding</keyword>
<dbReference type="Pfam" id="PF04082">
    <property type="entry name" value="Fungal_trans"/>
    <property type="match status" value="1"/>
</dbReference>
<dbReference type="SUPFAM" id="SSF57701">
    <property type="entry name" value="Zn2/Cys6 DNA-binding domain"/>
    <property type="match status" value="1"/>
</dbReference>
<dbReference type="SMART" id="SM00906">
    <property type="entry name" value="Fungal_trans"/>
    <property type="match status" value="1"/>
</dbReference>
<dbReference type="InterPro" id="IPR051615">
    <property type="entry name" value="Transcr_Regulatory_Elem"/>
</dbReference>
<evidence type="ECO:0000256" key="8">
    <source>
        <dbReference type="SAM" id="MobiDB-lite"/>
    </source>
</evidence>
<dbReference type="InterPro" id="IPR007219">
    <property type="entry name" value="XnlR_reg_dom"/>
</dbReference>
<keyword evidence="4" id="KW-0805">Transcription regulation</keyword>
<name>A0A2Z6REW8_9GLOM</name>
<dbReference type="Gene3D" id="4.10.240.10">
    <property type="entry name" value="Zn(2)-C6 fungal-type DNA-binding domain"/>
    <property type="match status" value="1"/>
</dbReference>
<dbReference type="GO" id="GO:0003677">
    <property type="term" value="F:DNA binding"/>
    <property type="evidence" value="ECO:0007669"/>
    <property type="project" value="UniProtKB-KW"/>
</dbReference>
<feature type="region of interest" description="Disordered" evidence="8">
    <location>
        <begin position="108"/>
        <end position="170"/>
    </location>
</feature>
<evidence type="ECO:0000256" key="1">
    <source>
        <dbReference type="ARBA" id="ARBA00004123"/>
    </source>
</evidence>
<dbReference type="Pfam" id="PF00172">
    <property type="entry name" value="Zn_clus"/>
    <property type="match status" value="1"/>
</dbReference>
<dbReference type="Proteomes" id="UP000247702">
    <property type="component" value="Unassembled WGS sequence"/>
</dbReference>
<feature type="domain" description="Zn(2)-C6 fungal-type" evidence="9">
    <location>
        <begin position="17"/>
        <end position="52"/>
    </location>
</feature>
<keyword evidence="3" id="KW-0862">Zinc</keyword>
<dbReference type="GO" id="GO:0005634">
    <property type="term" value="C:nucleus"/>
    <property type="evidence" value="ECO:0007669"/>
    <property type="project" value="UniProtKB-SubCell"/>
</dbReference>
<dbReference type="GO" id="GO:0006351">
    <property type="term" value="P:DNA-templated transcription"/>
    <property type="evidence" value="ECO:0007669"/>
    <property type="project" value="InterPro"/>
</dbReference>
<keyword evidence="6" id="KW-0804">Transcription</keyword>
<dbReference type="InterPro" id="IPR001138">
    <property type="entry name" value="Zn2Cys6_DnaBD"/>
</dbReference>
<dbReference type="PROSITE" id="PS50048">
    <property type="entry name" value="ZN2_CY6_FUNGAL_2"/>
    <property type="match status" value="1"/>
</dbReference>
<evidence type="ECO:0000313" key="10">
    <source>
        <dbReference type="EMBL" id="GBB91028.1"/>
    </source>
</evidence>
<dbReference type="SMART" id="SM00066">
    <property type="entry name" value="GAL4"/>
    <property type="match status" value="1"/>
</dbReference>
<evidence type="ECO:0000256" key="7">
    <source>
        <dbReference type="ARBA" id="ARBA00023242"/>
    </source>
</evidence>
<accession>A0A2Z6REW8</accession>
<dbReference type="PANTHER" id="PTHR31313:SF78">
    <property type="entry name" value="TRANSCRIPTION FACTOR DOMAIN-CONTAINING PROTEIN"/>
    <property type="match status" value="1"/>
</dbReference>
<dbReference type="PROSITE" id="PS00463">
    <property type="entry name" value="ZN2_CY6_FUNGAL_1"/>
    <property type="match status" value="1"/>
</dbReference>
<keyword evidence="7" id="KW-0539">Nucleus</keyword>
<evidence type="ECO:0000256" key="5">
    <source>
        <dbReference type="ARBA" id="ARBA00023125"/>
    </source>
</evidence>
<evidence type="ECO:0000256" key="3">
    <source>
        <dbReference type="ARBA" id="ARBA00022833"/>
    </source>
</evidence>
<evidence type="ECO:0000256" key="2">
    <source>
        <dbReference type="ARBA" id="ARBA00022723"/>
    </source>
</evidence>
<dbReference type="GO" id="GO:0000981">
    <property type="term" value="F:DNA-binding transcription factor activity, RNA polymerase II-specific"/>
    <property type="evidence" value="ECO:0007669"/>
    <property type="project" value="InterPro"/>
</dbReference>
<dbReference type="AlphaFoldDB" id="A0A2Z6REW8"/>
<sequence>MSSEDLNSIKRRRVARACDTCRRKKVRCDGVQPNSDPPSCTNCKAYGYECAFIDAPKKRGPPKGYIEALETRLQRMESILGGLVQSGDLPEGTISSNLEWINVNESNFRSGQESNNSNSSRLRKTPSFSPSSSLGRNGRSNTSKMISPNSYKNSNQSSDSEECFSSDSNEYSGSQYDLNDSMGQLAMDETGHTKYLGNSSGVFLLKITKKIANGQIITVPSHNLNNVSSLKRIGSNMVIEFPPKELCDKLLNTYWTQIHPFMPFIDKEDLMEKYNNLEAHYSSIILFYAIFSIATRYIDDPALKFYSEEFSGSGFYAKARELLKDEFDKTSISVVQALLLLSIQIQGHKDSITWVYIGLATRIAQDMGLHRDSAKWNIDERQSEVRRRVWWACVIFDRFASAGLGRPLAINEADCDVNYPVAGKIPGDDAETIEGWVELIKCNLILGRILNHVYGIKSKSSSSQNNVESVLISLDNELNEWRDNLPKKFQFDSSTIMQTGDVSANRKVFTHLLYYTQQILLHRPHIRGPKSKAPPSSIPSLTICTMAANNITHVLYRGMKDGSLILSGIYTVYSFLTAASMHIINALSGDDRFREVAKHGLRMTLKCLDYMTEYWHISDKLSYLIRDLLKSRNIELEGYHETSNPNLSKKNLVKMEDSTSEITSREKNPFLVCNQLKEITDGQPLPKIIFAPSIPTNINSTEQNQQTSPYTVLWNSSQQQTQQQKNIINNNSTAISTPVLSSSGMNSPQSTTIKSPINDAMQYEQTSSPESTSSTSSGFMQFTEYLTTDNGLFPQNANTFNPDSSLLFEMDDSMGNNNPFLSLPSTIDWNDWTDWTEYLLRMQNIRNSATSSASVMNNNGISTNPIVNNPNMTIPPMASNGNMTYQ</sequence>